<sequence>MTDLNKDNLMKPGDVKALFANNEHVNLPTLVGEVRGLFTLLCNEPENARFLWFPDHASVLSWVGQFSVQLKVYFSGEIEVSINTELGASVIGQERANALVFVDRILPLTGYYANITHWPAKEGHGEIILIQYLLKAPSADV</sequence>
<gene>
    <name evidence="1" type="ORF">SIMMY50_194</name>
</gene>
<dbReference type="Proteomes" id="UP000222975">
    <property type="component" value="Segment"/>
</dbReference>
<evidence type="ECO:0000313" key="2">
    <source>
        <dbReference type="Proteomes" id="UP000222975"/>
    </source>
</evidence>
<reference evidence="2" key="1">
    <citation type="submission" date="2016-03" db="EMBL/GenBank/DDBJ databases">
        <authorList>
            <person name="Sharma R."/>
            <person name="Simister A.R."/>
            <person name="Berg J.A."/>
            <person name="Jensen G.L."/>
            <person name="Keele B.R."/>
            <person name="Ward M.E.H."/>
            <person name="Breakwell D.P."/>
            <person name="Hope S."/>
            <person name="Grose J.H."/>
        </authorList>
    </citation>
    <scope>NUCLEOTIDE SEQUENCE [LARGE SCALE GENOMIC DNA]</scope>
</reference>
<keyword evidence="2" id="KW-1185">Reference proteome</keyword>
<protein>
    <submittedName>
        <fullName evidence="1">Uncharacterized protein</fullName>
    </submittedName>
</protein>
<evidence type="ECO:0000313" key="1">
    <source>
        <dbReference type="EMBL" id="ANH51656.1"/>
    </source>
</evidence>
<name>A0A173GDC5_9CAUD</name>
<proteinExistence type="predicted"/>
<dbReference type="EMBL" id="KU886223">
    <property type="protein sequence ID" value="ANH51656.1"/>
    <property type="molecule type" value="Genomic_DNA"/>
</dbReference>
<accession>A0A173GDC5</accession>
<organism evidence="1 2">
    <name type="scientific">Erwinia phage vB_EamM_Simmy50</name>
    <dbReference type="NCBI Taxonomy" id="1815988"/>
    <lineage>
        <taxon>Viruses</taxon>
        <taxon>Duplodnaviria</taxon>
        <taxon>Heunggongvirae</taxon>
        <taxon>Uroviricota</taxon>
        <taxon>Caudoviricetes</taxon>
        <taxon>Chimalliviridae</taxon>
        <taxon>Agricanvirus</taxon>
        <taxon>Agricanvirus simmy50</taxon>
    </lineage>
</organism>